<evidence type="ECO:0000313" key="3">
    <source>
        <dbReference type="Proteomes" id="UP001140949"/>
    </source>
</evidence>
<comment type="caution">
    <text evidence="2">The sequence shown here is derived from an EMBL/GenBank/DDBJ whole genome shotgun (WGS) entry which is preliminary data.</text>
</comment>
<feature type="compositionally biased region" description="Low complexity" evidence="1">
    <location>
        <begin position="84"/>
        <end position="94"/>
    </location>
</feature>
<feature type="compositionally biased region" description="Low complexity" evidence="1">
    <location>
        <begin position="15"/>
        <end position="25"/>
    </location>
</feature>
<gene>
    <name evidence="2" type="ORF">M6B38_389325</name>
</gene>
<reference evidence="2" key="2">
    <citation type="submission" date="2023-04" db="EMBL/GenBank/DDBJ databases">
        <authorList>
            <person name="Bruccoleri R.E."/>
            <person name="Oakeley E.J."/>
            <person name="Faust A.-M."/>
            <person name="Dessus-Babus S."/>
            <person name="Altorfer M."/>
            <person name="Burckhardt D."/>
            <person name="Oertli M."/>
            <person name="Naumann U."/>
            <person name="Petersen F."/>
            <person name="Wong J."/>
        </authorList>
    </citation>
    <scope>NUCLEOTIDE SEQUENCE</scope>
    <source>
        <strain evidence="2">GSM-AAB239-AS_SAM_17_03QT</strain>
        <tissue evidence="2">Leaf</tissue>
    </source>
</reference>
<sequence>MRCREPPIEASELRSTSQTSSVTTTEFVVDRVPTSTPPFLSRAAMGSCARSELWPSNPNQIDGDARSPPPPRDRTTCSRQVTASSPPYSLSTSSSCSAVHVQSKDVLARIVMPIGRRRGLGREE</sequence>
<accession>A0AAX6G2K4</accession>
<proteinExistence type="predicted"/>
<protein>
    <submittedName>
        <fullName evidence="2">Uncharacterized protein</fullName>
    </submittedName>
</protein>
<feature type="region of interest" description="Disordered" evidence="1">
    <location>
        <begin position="1"/>
        <end position="94"/>
    </location>
</feature>
<keyword evidence="3" id="KW-1185">Reference proteome</keyword>
<dbReference type="AlphaFoldDB" id="A0AAX6G2K4"/>
<dbReference type="Proteomes" id="UP001140949">
    <property type="component" value="Unassembled WGS sequence"/>
</dbReference>
<dbReference type="EMBL" id="JANAVB010024399">
    <property type="protein sequence ID" value="KAJ6822401.1"/>
    <property type="molecule type" value="Genomic_DNA"/>
</dbReference>
<evidence type="ECO:0000256" key="1">
    <source>
        <dbReference type="SAM" id="MobiDB-lite"/>
    </source>
</evidence>
<evidence type="ECO:0000313" key="2">
    <source>
        <dbReference type="EMBL" id="KAJ6822401.1"/>
    </source>
</evidence>
<name>A0AAX6G2K4_IRIPA</name>
<organism evidence="2 3">
    <name type="scientific">Iris pallida</name>
    <name type="common">Sweet iris</name>
    <dbReference type="NCBI Taxonomy" id="29817"/>
    <lineage>
        <taxon>Eukaryota</taxon>
        <taxon>Viridiplantae</taxon>
        <taxon>Streptophyta</taxon>
        <taxon>Embryophyta</taxon>
        <taxon>Tracheophyta</taxon>
        <taxon>Spermatophyta</taxon>
        <taxon>Magnoliopsida</taxon>
        <taxon>Liliopsida</taxon>
        <taxon>Asparagales</taxon>
        <taxon>Iridaceae</taxon>
        <taxon>Iridoideae</taxon>
        <taxon>Irideae</taxon>
        <taxon>Iris</taxon>
    </lineage>
</organism>
<reference evidence="2" key="1">
    <citation type="journal article" date="2023" name="GigaByte">
        <title>Genome assembly of the bearded iris, Iris pallida Lam.</title>
        <authorList>
            <person name="Bruccoleri R.E."/>
            <person name="Oakeley E.J."/>
            <person name="Faust A.M.E."/>
            <person name="Altorfer M."/>
            <person name="Dessus-Babus S."/>
            <person name="Burckhardt D."/>
            <person name="Oertli M."/>
            <person name="Naumann U."/>
            <person name="Petersen F."/>
            <person name="Wong J."/>
        </authorList>
    </citation>
    <scope>NUCLEOTIDE SEQUENCE</scope>
    <source>
        <strain evidence="2">GSM-AAB239-AS_SAM_17_03QT</strain>
    </source>
</reference>